<name>A0A928Z3Y7_9CYAN</name>
<keyword evidence="2" id="KW-1185">Reference proteome</keyword>
<dbReference type="RefSeq" id="WP_264324596.1">
    <property type="nucleotide sequence ID" value="NZ_JADEXQ010000021.1"/>
</dbReference>
<proteinExistence type="predicted"/>
<comment type="caution">
    <text evidence="1">The sequence shown here is derived from an EMBL/GenBank/DDBJ whole genome shotgun (WGS) entry which is preliminary data.</text>
</comment>
<dbReference type="AlphaFoldDB" id="A0A928Z3Y7"/>
<organism evidence="1 2">
    <name type="scientific">Romeriopsis navalis LEGE 11480</name>
    <dbReference type="NCBI Taxonomy" id="2777977"/>
    <lineage>
        <taxon>Bacteria</taxon>
        <taxon>Bacillati</taxon>
        <taxon>Cyanobacteriota</taxon>
        <taxon>Cyanophyceae</taxon>
        <taxon>Leptolyngbyales</taxon>
        <taxon>Leptolyngbyaceae</taxon>
        <taxon>Romeriopsis</taxon>
        <taxon>Romeriopsis navalis</taxon>
    </lineage>
</organism>
<dbReference type="Proteomes" id="UP000625316">
    <property type="component" value="Unassembled WGS sequence"/>
</dbReference>
<protein>
    <submittedName>
        <fullName evidence="1">Uncharacterized protein</fullName>
    </submittedName>
</protein>
<sequence>MFAQVEVRLISRQHQEFVTDQAAVYLQRLQQFELEPRMINLLMSERRRAYPWIGANIDRVNQALYEHLVTCQECFFPANRCAVSILAAPIGPEWGIDGFCNVRVDPSMILVDVGRIVPTDWLKLVAHEYAHAMIGSAGHASEYAAILKHLCLGLGFTWDEQWRSENNRLQTYPPCISTLDPIAFWRGDSDF</sequence>
<accession>A0A928Z3Y7</accession>
<evidence type="ECO:0000313" key="2">
    <source>
        <dbReference type="Proteomes" id="UP000625316"/>
    </source>
</evidence>
<reference evidence="1" key="1">
    <citation type="submission" date="2020-10" db="EMBL/GenBank/DDBJ databases">
        <authorList>
            <person name="Castelo-Branco R."/>
            <person name="Eusebio N."/>
            <person name="Adriana R."/>
            <person name="Vieira A."/>
            <person name="Brugerolle De Fraissinette N."/>
            <person name="Rezende De Castro R."/>
            <person name="Schneider M.P."/>
            <person name="Vasconcelos V."/>
            <person name="Leao P.N."/>
        </authorList>
    </citation>
    <scope>NUCLEOTIDE SEQUENCE</scope>
    <source>
        <strain evidence="1">LEGE 11480</strain>
    </source>
</reference>
<gene>
    <name evidence="1" type="ORF">IQ266_08565</name>
</gene>
<evidence type="ECO:0000313" key="1">
    <source>
        <dbReference type="EMBL" id="MBE9029778.1"/>
    </source>
</evidence>
<dbReference type="EMBL" id="JADEXQ010000021">
    <property type="protein sequence ID" value="MBE9029778.1"/>
    <property type="molecule type" value="Genomic_DNA"/>
</dbReference>